<dbReference type="Proteomes" id="UP000187209">
    <property type="component" value="Unassembled WGS sequence"/>
</dbReference>
<evidence type="ECO:0000313" key="2">
    <source>
        <dbReference type="EMBL" id="OMJ83944.1"/>
    </source>
</evidence>
<organism evidence="2 3">
    <name type="scientific">Stentor coeruleus</name>
    <dbReference type="NCBI Taxonomy" id="5963"/>
    <lineage>
        <taxon>Eukaryota</taxon>
        <taxon>Sar</taxon>
        <taxon>Alveolata</taxon>
        <taxon>Ciliophora</taxon>
        <taxon>Postciliodesmatophora</taxon>
        <taxon>Heterotrichea</taxon>
        <taxon>Heterotrichida</taxon>
        <taxon>Stentoridae</taxon>
        <taxon>Stentor</taxon>
    </lineage>
</organism>
<feature type="coiled-coil region" evidence="1">
    <location>
        <begin position="138"/>
        <end position="223"/>
    </location>
</feature>
<keyword evidence="3" id="KW-1185">Reference proteome</keyword>
<reference evidence="2 3" key="1">
    <citation type="submission" date="2016-11" db="EMBL/GenBank/DDBJ databases">
        <title>The macronuclear genome of Stentor coeruleus: a giant cell with tiny introns.</title>
        <authorList>
            <person name="Slabodnick M."/>
            <person name="Ruby J.G."/>
            <person name="Reiff S.B."/>
            <person name="Swart E.C."/>
            <person name="Gosai S."/>
            <person name="Prabakaran S."/>
            <person name="Witkowska E."/>
            <person name="Larue G.E."/>
            <person name="Fisher S."/>
            <person name="Freeman R.M."/>
            <person name="Gunawardena J."/>
            <person name="Chu W."/>
            <person name="Stover N.A."/>
            <person name="Gregory B.D."/>
            <person name="Nowacki M."/>
            <person name="Derisi J."/>
            <person name="Roy S.W."/>
            <person name="Marshall W.F."/>
            <person name="Sood P."/>
        </authorList>
    </citation>
    <scope>NUCLEOTIDE SEQUENCE [LARGE SCALE GENOMIC DNA]</scope>
    <source>
        <strain evidence="2">WM001</strain>
    </source>
</reference>
<evidence type="ECO:0000313" key="3">
    <source>
        <dbReference type="Proteomes" id="UP000187209"/>
    </source>
</evidence>
<feature type="coiled-coil region" evidence="1">
    <location>
        <begin position="777"/>
        <end position="804"/>
    </location>
</feature>
<name>A0A1R2C4I9_9CILI</name>
<feature type="coiled-coil region" evidence="1">
    <location>
        <begin position="1252"/>
        <end position="1318"/>
    </location>
</feature>
<proteinExistence type="predicted"/>
<feature type="coiled-coil region" evidence="1">
    <location>
        <begin position="443"/>
        <end position="553"/>
    </location>
</feature>
<feature type="coiled-coil region" evidence="1">
    <location>
        <begin position="1016"/>
        <end position="1132"/>
    </location>
</feature>
<dbReference type="OrthoDB" id="5984396at2759"/>
<accession>A0A1R2C4I9</accession>
<evidence type="ECO:0000256" key="1">
    <source>
        <dbReference type="SAM" id="Coils"/>
    </source>
</evidence>
<feature type="coiled-coil region" evidence="1">
    <location>
        <begin position="829"/>
        <end position="956"/>
    </location>
</feature>
<gene>
    <name evidence="2" type="ORF">SteCoe_15041</name>
</gene>
<keyword evidence="1" id="KW-0175">Coiled coil</keyword>
<sequence length="1414" mass="165011">MRNSLDLDKKYSKGSFRKTESLYVKPHHEKFYSARGLDFAGQSFMSMSYNEYKPNYKFNNSGYLSKMQEISTDLADVYEFRKRCFGKIQSLESAVERNKTTYENEITYLEEYINLLKRKAGSLDSAQGSYLNFESYSNSKLINENENLKSSLKNLENQYQLLKNDNYSKRQEIQQLSRQIHEQKDLTDLFDIISSLEETKNQNEDYIQKIQEDKKHLKALLKQKTSIIKSIEKTKTTSSISQNDDEIGDVIRFKQTLQQKVDESIKMFEKKFEGTMERAQALDEESARLGKISGVLKEKLKNLQEKSRNWPDNQSFSYSKYKELESENSILEDRIDQMAKEKKILEENISKLENKLQLSYEKAKRTMDELAKSTEIIRRLEGKLGKNEEDLLLMKQEIEMSKNIANKAQKSEQDLKAKHDKLCLKIQSAKHSKLENPPSDPIAQASQEELKKELNSLNELIKSMNCAHKKLKDDKNDLINQVQILKNEHLKTKNMSQESLTKNYGIEMKELICQLEKQKIDIESLRDKAEETNKILRQQIVSKNLEIEKLQKIITRSIENMIEMPMDDKKHMTIIKMENKAEELEYLKSLTEGCEGLQQDKLSMRYLDIIDELIEKIKDYIYSTDCLQESLSESESKLSSHHETVYKLESKLKDLTEKSYFQANTIQSLQKKIEVQESPSLIKTQEHDQKILKLKQQLKIKTSEVEKLQEILQNSLKKLFSSDSESDKLRLYLQPKGVMSTKSLAKLRNVPTELIPIKSCEIIRDLIEKLDYVIKKNDELDEVLKSSQAQAQDLTLTLNSQKEAFDEYNELLLAKQALETTTAKDKKEKAKLAGEVSMLRAENKDLMKKKLAYKTKRDDLLRKIEDMENNMEKDMKDFDKDQLDARVYENKNEEENFALEMQELKEKLEIAQGLICDYEYAEQDLKEQLEKEKACNEELTNILKNLEGTNSKEKTAYENASHKLNKIFPKNNYEFETTLNDMKNIIDQEKYEHQQFTIELKGNMNSDTGALSKEKSKALNERITQQSRFIEELQEKLLALENLPILVNQIDTANSEILTQTEKLDTLTDELSKAEEKISRQDLIIVDLEQKLCKLDNYEEILNELLEVNTKLDRQNKIIDELEEKLKSQTISGSFYKDLETLSNIESSYKNPNPHQAKTKSLYLPASKTIDNEYNSSLESSSKVTIPNFLIKKIINDGKMPENFEEAKSHILILRQALEDFQYKNYQQSGFTEVISSEIISPENEKKLLAKLKYQSNLITELENKNLELESRFNRIRNKNNILESNTKKYSENVEKVFRDVNKKLQIIEKNLKIKEERVQSVFNDYLRFKKKYIAGIQEKAKVLIENMQFGQMEGFSDEGVEIEKDDVIHLLKARVEFLQDKIDCLVKSNYVTKEIIENISDKAQDAIDLIKVE</sequence>
<feature type="coiled-coil region" evidence="1">
    <location>
        <begin position="691"/>
        <end position="718"/>
    </location>
</feature>
<dbReference type="EMBL" id="MPUH01000286">
    <property type="protein sequence ID" value="OMJ83944.1"/>
    <property type="molecule type" value="Genomic_DNA"/>
</dbReference>
<protein>
    <submittedName>
        <fullName evidence="2">Uncharacterized protein</fullName>
    </submittedName>
</protein>
<feature type="coiled-coil region" evidence="1">
    <location>
        <begin position="321"/>
        <end position="397"/>
    </location>
</feature>
<comment type="caution">
    <text evidence="2">The sequence shown here is derived from an EMBL/GenBank/DDBJ whole genome shotgun (WGS) entry which is preliminary data.</text>
</comment>